<keyword evidence="3" id="KW-1185">Reference proteome</keyword>
<evidence type="ECO:0000259" key="1">
    <source>
        <dbReference type="Pfam" id="PF03061"/>
    </source>
</evidence>
<protein>
    <submittedName>
        <fullName evidence="2">4-hydroxybenzoyl-CoA thioesterase</fullName>
        <ecNumber evidence="2">3.1.2.23</ecNumber>
    </submittedName>
</protein>
<reference evidence="2 3" key="1">
    <citation type="submission" date="2020-08" db="EMBL/GenBank/DDBJ databases">
        <title>Genomic Encyclopedia of Type Strains, Phase IV (KMG-IV): sequencing the most valuable type-strain genomes for metagenomic binning, comparative biology and taxonomic classification.</title>
        <authorList>
            <person name="Goeker M."/>
        </authorList>
    </citation>
    <scope>NUCLEOTIDE SEQUENCE [LARGE SCALE GENOMIC DNA]</scope>
    <source>
        <strain evidence="2 3">DSM 11590</strain>
    </source>
</reference>
<dbReference type="InterPro" id="IPR006683">
    <property type="entry name" value="Thioestr_dom"/>
</dbReference>
<comment type="caution">
    <text evidence="2">The sequence shown here is derived from an EMBL/GenBank/DDBJ whole genome shotgun (WGS) entry which is preliminary data.</text>
</comment>
<gene>
    <name evidence="2" type="ORF">FHS48_002410</name>
</gene>
<dbReference type="EMBL" id="JACIIX010000008">
    <property type="protein sequence ID" value="MBB6210980.1"/>
    <property type="molecule type" value="Genomic_DNA"/>
</dbReference>
<sequence>MAAFVTTRKILFQHCDPAGIVFYPRYFEMINSVVEEWFEDVLGHSFASLHMDQKKGVPTAGISVDFRAPSRLGEVLTFTLTPGPLGRSRIPCRIEAHGGGQLRLEGALTLVYVDGVTLKSEPLPATLAQRIEQS</sequence>
<keyword evidence="2" id="KW-0378">Hydrolase</keyword>
<evidence type="ECO:0000313" key="3">
    <source>
        <dbReference type="Proteomes" id="UP000544872"/>
    </source>
</evidence>
<organism evidence="2 3">
    <name type="scientific">Novispirillum itersonii</name>
    <name type="common">Aquaspirillum itersonii</name>
    <dbReference type="NCBI Taxonomy" id="189"/>
    <lineage>
        <taxon>Bacteria</taxon>
        <taxon>Pseudomonadati</taxon>
        <taxon>Pseudomonadota</taxon>
        <taxon>Alphaproteobacteria</taxon>
        <taxon>Rhodospirillales</taxon>
        <taxon>Novispirillaceae</taxon>
        <taxon>Novispirillum</taxon>
    </lineage>
</organism>
<dbReference type="InterPro" id="IPR029069">
    <property type="entry name" value="HotDog_dom_sf"/>
</dbReference>
<dbReference type="SUPFAM" id="SSF54637">
    <property type="entry name" value="Thioesterase/thiol ester dehydrase-isomerase"/>
    <property type="match status" value="1"/>
</dbReference>
<dbReference type="EC" id="3.1.2.23" evidence="2"/>
<dbReference type="AlphaFoldDB" id="A0A7W9ZGT3"/>
<feature type="domain" description="Thioesterase" evidence="1">
    <location>
        <begin position="21"/>
        <end position="99"/>
    </location>
</feature>
<dbReference type="Proteomes" id="UP000544872">
    <property type="component" value="Unassembled WGS sequence"/>
</dbReference>
<accession>A0A7W9ZGT3</accession>
<dbReference type="CDD" id="cd00586">
    <property type="entry name" value="4HBT"/>
    <property type="match status" value="1"/>
</dbReference>
<evidence type="ECO:0000313" key="2">
    <source>
        <dbReference type="EMBL" id="MBB6210980.1"/>
    </source>
</evidence>
<dbReference type="Gene3D" id="3.10.129.10">
    <property type="entry name" value="Hotdog Thioesterase"/>
    <property type="match status" value="1"/>
</dbReference>
<dbReference type="Pfam" id="PF03061">
    <property type="entry name" value="4HBT"/>
    <property type="match status" value="1"/>
</dbReference>
<dbReference type="RefSeq" id="WP_184263788.1">
    <property type="nucleotide sequence ID" value="NZ_JACIIX010000008.1"/>
</dbReference>
<name>A0A7W9ZGT3_NOVIT</name>
<proteinExistence type="predicted"/>
<dbReference type="GO" id="GO:0018739">
    <property type="term" value="F:4-hydroxybenzoyl-CoA thioesterase activity"/>
    <property type="evidence" value="ECO:0007669"/>
    <property type="project" value="UniProtKB-EC"/>
</dbReference>